<feature type="region of interest" description="Disordered" evidence="4">
    <location>
        <begin position="81"/>
        <end position="108"/>
    </location>
</feature>
<feature type="compositionally biased region" description="Acidic residues" evidence="4">
    <location>
        <begin position="237"/>
        <end position="254"/>
    </location>
</feature>
<dbReference type="GO" id="GO:0003729">
    <property type="term" value="F:mRNA binding"/>
    <property type="evidence" value="ECO:0007669"/>
    <property type="project" value="TreeGrafter"/>
</dbReference>
<evidence type="ECO:0000259" key="5">
    <source>
        <dbReference type="Pfam" id="PF16543"/>
    </source>
</evidence>
<feature type="region of interest" description="Disordered" evidence="4">
    <location>
        <begin position="145"/>
        <end position="173"/>
    </location>
</feature>
<evidence type="ECO:0000256" key="2">
    <source>
        <dbReference type="ARBA" id="ARBA00022771"/>
    </source>
</evidence>
<dbReference type="GO" id="GO:0008270">
    <property type="term" value="F:zinc ion binding"/>
    <property type="evidence" value="ECO:0007669"/>
    <property type="project" value="UniProtKB-KW"/>
</dbReference>
<proteinExistence type="predicted"/>
<dbReference type="Pfam" id="PF16543">
    <property type="entry name" value="DFRP_C"/>
    <property type="match status" value="1"/>
</dbReference>
<dbReference type="AlphaFoldDB" id="A0A7S1TF65"/>
<protein>
    <recommendedName>
        <fullName evidence="5">ZC3H15/TMA46 family C-terminal domain-containing protein</fullName>
    </recommendedName>
</protein>
<dbReference type="PANTHER" id="PTHR12681">
    <property type="entry name" value="ZINC FINGER-CONTAINING PROTEIN P48ZNF"/>
    <property type="match status" value="1"/>
</dbReference>
<evidence type="ECO:0000256" key="3">
    <source>
        <dbReference type="ARBA" id="ARBA00022833"/>
    </source>
</evidence>
<dbReference type="EMBL" id="HBGH01012597">
    <property type="protein sequence ID" value="CAD9234935.1"/>
    <property type="molecule type" value="Transcribed_RNA"/>
</dbReference>
<sequence length="267" mass="30478">MPPKAAQKKVEKIVEDKTFGLKNKNKSKKVQQYVAQVQKQAKQQVGGNKPRRVTDAEEAEKKTSKKAMLAARMAELDMVLKPVKEKDKSEEARLAEEERRRQEEEEAERLRILSLPVEEQIEAERERLKVRTPVTLELFMQWKEEKRRKREEEEKRRREAALKGLSKVERARGTGLSGRELFAVNKQVFVDDEAADDTKYEVPIDYIDESDEDPSQPGFDTDDDGVEDVARRTTALDVDDETEPGEGDAEEEEGAAGVTVGDEELFS</sequence>
<dbReference type="GO" id="GO:0005829">
    <property type="term" value="C:cytosol"/>
    <property type="evidence" value="ECO:0007669"/>
    <property type="project" value="TreeGrafter"/>
</dbReference>
<feature type="region of interest" description="Disordered" evidence="4">
    <location>
        <begin position="192"/>
        <end position="267"/>
    </location>
</feature>
<dbReference type="InterPro" id="IPR032378">
    <property type="entry name" value="ZC3H15/TMA46_C"/>
</dbReference>
<accession>A0A7S1TF65</accession>
<feature type="region of interest" description="Disordered" evidence="4">
    <location>
        <begin position="39"/>
        <end position="64"/>
    </location>
</feature>
<evidence type="ECO:0000256" key="4">
    <source>
        <dbReference type="SAM" id="MobiDB-lite"/>
    </source>
</evidence>
<name>A0A7S1TF65_9RHOD</name>
<keyword evidence="1" id="KW-0479">Metal-binding</keyword>
<feature type="compositionally biased region" description="Acidic residues" evidence="4">
    <location>
        <begin position="206"/>
        <end position="227"/>
    </location>
</feature>
<evidence type="ECO:0000313" key="6">
    <source>
        <dbReference type="EMBL" id="CAD9234935.1"/>
    </source>
</evidence>
<feature type="compositionally biased region" description="Basic and acidic residues" evidence="4">
    <location>
        <begin position="52"/>
        <end position="62"/>
    </location>
</feature>
<keyword evidence="2" id="KW-0863">Zinc-finger</keyword>
<dbReference type="GO" id="GO:0002181">
    <property type="term" value="P:cytoplasmic translation"/>
    <property type="evidence" value="ECO:0007669"/>
    <property type="project" value="TreeGrafter"/>
</dbReference>
<gene>
    <name evidence="6" type="ORF">CCAE0312_LOCUS7025</name>
</gene>
<organism evidence="6">
    <name type="scientific">Compsopogon caeruleus</name>
    <dbReference type="NCBI Taxonomy" id="31354"/>
    <lineage>
        <taxon>Eukaryota</taxon>
        <taxon>Rhodophyta</taxon>
        <taxon>Compsopogonophyceae</taxon>
        <taxon>Compsopogonales</taxon>
        <taxon>Compsopogonaceae</taxon>
        <taxon>Compsopogon</taxon>
    </lineage>
</organism>
<feature type="compositionally biased region" description="Basic and acidic residues" evidence="4">
    <location>
        <begin position="82"/>
        <end position="108"/>
    </location>
</feature>
<dbReference type="Gene3D" id="6.20.400.10">
    <property type="match status" value="1"/>
</dbReference>
<feature type="domain" description="ZC3H15/TMA46 family C-terminal" evidence="5">
    <location>
        <begin position="116"/>
        <end position="204"/>
    </location>
</feature>
<evidence type="ECO:0000256" key="1">
    <source>
        <dbReference type="ARBA" id="ARBA00022723"/>
    </source>
</evidence>
<keyword evidence="3" id="KW-0862">Zinc</keyword>
<reference evidence="6" key="1">
    <citation type="submission" date="2021-01" db="EMBL/GenBank/DDBJ databases">
        <authorList>
            <person name="Corre E."/>
            <person name="Pelletier E."/>
            <person name="Niang G."/>
            <person name="Scheremetjew M."/>
            <person name="Finn R."/>
            <person name="Kale V."/>
            <person name="Holt S."/>
            <person name="Cochrane G."/>
            <person name="Meng A."/>
            <person name="Brown T."/>
            <person name="Cohen L."/>
        </authorList>
    </citation>
    <scope>NUCLEOTIDE SEQUENCE</scope>
    <source>
        <strain evidence="6">SAG 36.94</strain>
    </source>
</reference>
<feature type="compositionally biased region" description="Basic and acidic residues" evidence="4">
    <location>
        <begin position="145"/>
        <end position="172"/>
    </location>
</feature>
<dbReference type="PANTHER" id="PTHR12681:SF0">
    <property type="entry name" value="ZINC FINGER CCCH DOMAIN-CONTAINING PROTEIN 15"/>
    <property type="match status" value="1"/>
</dbReference>